<organism evidence="4 5">
    <name type="scientific">Cyanomargarita calcarea GSE-NOS-MK-12-04C</name>
    <dbReference type="NCBI Taxonomy" id="2839659"/>
    <lineage>
        <taxon>Bacteria</taxon>
        <taxon>Bacillati</taxon>
        <taxon>Cyanobacteriota</taxon>
        <taxon>Cyanophyceae</taxon>
        <taxon>Nostocales</taxon>
        <taxon>Cyanomargaritaceae</taxon>
        <taxon>Cyanomargarita</taxon>
    </lineage>
</organism>
<dbReference type="EMBL" id="JAHHGZ010000025">
    <property type="protein sequence ID" value="MBW4669902.1"/>
    <property type="molecule type" value="Genomic_DNA"/>
</dbReference>
<gene>
    <name evidence="4" type="ORF">KME60_21435</name>
</gene>
<keyword evidence="3" id="KW-0812">Transmembrane</keyword>
<reference evidence="4" key="2">
    <citation type="journal article" date="2022" name="Microbiol. Resour. Announc.">
        <title>Metagenome Sequencing to Explore Phylogenomics of Terrestrial Cyanobacteria.</title>
        <authorList>
            <person name="Ward R.D."/>
            <person name="Stajich J.E."/>
            <person name="Johansen J.R."/>
            <person name="Huntemann M."/>
            <person name="Clum A."/>
            <person name="Foster B."/>
            <person name="Foster B."/>
            <person name="Roux S."/>
            <person name="Palaniappan K."/>
            <person name="Varghese N."/>
            <person name="Mukherjee S."/>
            <person name="Reddy T.B.K."/>
            <person name="Daum C."/>
            <person name="Copeland A."/>
            <person name="Chen I.A."/>
            <person name="Ivanova N.N."/>
            <person name="Kyrpides N.C."/>
            <person name="Shapiro N."/>
            <person name="Eloe-Fadrosh E.A."/>
            <person name="Pietrasiak N."/>
        </authorList>
    </citation>
    <scope>NUCLEOTIDE SEQUENCE</scope>
    <source>
        <strain evidence="4">GSE-NOS-MK-12-04C</strain>
    </source>
</reference>
<evidence type="ECO:0000256" key="1">
    <source>
        <dbReference type="SAM" id="Coils"/>
    </source>
</evidence>
<evidence type="ECO:0000256" key="2">
    <source>
        <dbReference type="SAM" id="MobiDB-lite"/>
    </source>
</evidence>
<protein>
    <submittedName>
        <fullName evidence="4">DUF1003 domain-containing protein</fullName>
    </submittedName>
</protein>
<accession>A0A951QPW4</accession>
<keyword evidence="3" id="KW-1133">Transmembrane helix</keyword>
<keyword evidence="1" id="KW-0175">Coiled coil</keyword>
<feature type="compositionally biased region" description="Basic and acidic residues" evidence="2">
    <location>
        <begin position="67"/>
        <end position="79"/>
    </location>
</feature>
<feature type="transmembrane region" description="Helical" evidence="3">
    <location>
        <begin position="164"/>
        <end position="183"/>
    </location>
</feature>
<name>A0A951QPW4_9CYAN</name>
<proteinExistence type="predicted"/>
<dbReference type="Proteomes" id="UP000729701">
    <property type="component" value="Unassembled WGS sequence"/>
</dbReference>
<keyword evidence="3" id="KW-0472">Membrane</keyword>
<dbReference type="InterPro" id="IPR010406">
    <property type="entry name" value="DUF1003"/>
</dbReference>
<feature type="transmembrane region" description="Helical" evidence="3">
    <location>
        <begin position="31"/>
        <end position="51"/>
    </location>
</feature>
<feature type="region of interest" description="Disordered" evidence="2">
    <location>
        <begin position="56"/>
        <end position="79"/>
    </location>
</feature>
<sequence length="269" mass="30445">MLAVIFVALNYLVLTGYEVLACRHIHRPLSYPQVALAAFTSYAVSNTIGFATKQAKKRQHLSMKPNSKPESEKPQEESDEIHHHILPIAPLPEHITQNIDAIMALHARHEQSISRHQRVVETVTAFFGRPVFLFSLIIAIALWIVPNILPRRLGVRRFDPPPFAWLGLMVSAGSLLMTAGVLVTQNRQEKLAEQRAQLTLQLNLLSEQKIAKLIALMEELRHDLPNVKNRYDPEAEMMKEAADPHAVIEALEETLSQELENLQKQEISE</sequence>
<reference evidence="4" key="1">
    <citation type="submission" date="2021-05" db="EMBL/GenBank/DDBJ databases">
        <authorList>
            <person name="Pietrasiak N."/>
            <person name="Ward R."/>
            <person name="Stajich J.E."/>
            <person name="Kurbessoian T."/>
        </authorList>
    </citation>
    <scope>NUCLEOTIDE SEQUENCE</scope>
    <source>
        <strain evidence="4">GSE-NOS-MK-12-04C</strain>
    </source>
</reference>
<dbReference type="AlphaFoldDB" id="A0A951QPW4"/>
<feature type="coiled-coil region" evidence="1">
    <location>
        <begin position="188"/>
        <end position="268"/>
    </location>
</feature>
<evidence type="ECO:0000313" key="4">
    <source>
        <dbReference type="EMBL" id="MBW4669902.1"/>
    </source>
</evidence>
<dbReference type="Pfam" id="PF06210">
    <property type="entry name" value="DUF1003"/>
    <property type="match status" value="1"/>
</dbReference>
<evidence type="ECO:0000313" key="5">
    <source>
        <dbReference type="Proteomes" id="UP000729701"/>
    </source>
</evidence>
<evidence type="ECO:0000256" key="3">
    <source>
        <dbReference type="SAM" id="Phobius"/>
    </source>
</evidence>
<feature type="transmembrane region" description="Helical" evidence="3">
    <location>
        <begin position="123"/>
        <end position="144"/>
    </location>
</feature>
<comment type="caution">
    <text evidence="4">The sequence shown here is derived from an EMBL/GenBank/DDBJ whole genome shotgun (WGS) entry which is preliminary data.</text>
</comment>